<evidence type="ECO:0000256" key="5">
    <source>
        <dbReference type="ARBA" id="ARBA00023136"/>
    </source>
</evidence>
<evidence type="ECO:0000256" key="3">
    <source>
        <dbReference type="ARBA" id="ARBA00022692"/>
    </source>
</evidence>
<proteinExistence type="inferred from homology"/>
<dbReference type="EMBL" id="DNWC01000153">
    <property type="protein sequence ID" value="HBJ09665.1"/>
    <property type="molecule type" value="Genomic_DNA"/>
</dbReference>
<evidence type="ECO:0000256" key="1">
    <source>
        <dbReference type="ARBA" id="ARBA00004141"/>
    </source>
</evidence>
<comment type="similarity">
    <text evidence="2">Belongs to the UPF0014 family.</text>
</comment>
<organism evidence="7 8">
    <name type="scientific">Coprobacter fastidiosus</name>
    <dbReference type="NCBI Taxonomy" id="1099853"/>
    <lineage>
        <taxon>Bacteria</taxon>
        <taxon>Pseudomonadati</taxon>
        <taxon>Bacteroidota</taxon>
        <taxon>Bacteroidia</taxon>
        <taxon>Bacteroidales</taxon>
        <taxon>Barnesiellaceae</taxon>
        <taxon>Coprobacter</taxon>
    </lineage>
</organism>
<accession>A0A354M576</accession>
<dbReference type="Proteomes" id="UP000262954">
    <property type="component" value="Unassembled WGS sequence"/>
</dbReference>
<name>A0A354M576_9BACT</name>
<dbReference type="Pfam" id="PF03649">
    <property type="entry name" value="UPF0014"/>
    <property type="match status" value="1"/>
</dbReference>
<keyword evidence="5 6" id="KW-0472">Membrane</keyword>
<dbReference type="GO" id="GO:0005886">
    <property type="term" value="C:plasma membrane"/>
    <property type="evidence" value="ECO:0007669"/>
    <property type="project" value="TreeGrafter"/>
</dbReference>
<evidence type="ECO:0000313" key="7">
    <source>
        <dbReference type="EMBL" id="HBJ09665.1"/>
    </source>
</evidence>
<feature type="transmembrane region" description="Helical" evidence="6">
    <location>
        <begin position="95"/>
        <end position="117"/>
    </location>
</feature>
<dbReference type="AlphaFoldDB" id="A0A354M576"/>
<reference evidence="7 8" key="1">
    <citation type="journal article" date="2018" name="Nat. Biotechnol.">
        <title>A standardized bacterial taxonomy based on genome phylogeny substantially revises the tree of life.</title>
        <authorList>
            <person name="Parks D.H."/>
            <person name="Chuvochina M."/>
            <person name="Waite D.W."/>
            <person name="Rinke C."/>
            <person name="Skarshewski A."/>
            <person name="Chaumeil P.A."/>
            <person name="Hugenholtz P."/>
        </authorList>
    </citation>
    <scope>NUCLEOTIDE SEQUENCE [LARGE SCALE GENOMIC DNA]</scope>
    <source>
        <strain evidence="7">UBA11482</strain>
    </source>
</reference>
<comment type="subcellular location">
    <subcellularLocation>
        <location evidence="1">Membrane</location>
        <topology evidence="1">Multi-pass membrane protein</topology>
    </subcellularLocation>
</comment>
<comment type="caution">
    <text evidence="7">The sequence shown here is derived from an EMBL/GenBank/DDBJ whole genome shotgun (WGS) entry which is preliminary data.</text>
</comment>
<dbReference type="InterPro" id="IPR005226">
    <property type="entry name" value="UPF0014_fam"/>
</dbReference>
<evidence type="ECO:0000256" key="2">
    <source>
        <dbReference type="ARBA" id="ARBA00005268"/>
    </source>
</evidence>
<protein>
    <submittedName>
        <fullName evidence="7">ABC transporter permease</fullName>
    </submittedName>
</protein>
<keyword evidence="4 6" id="KW-1133">Transmembrane helix</keyword>
<feature type="transmembrane region" description="Helical" evidence="6">
    <location>
        <begin position="65"/>
        <end position="83"/>
    </location>
</feature>
<dbReference type="PANTHER" id="PTHR30028">
    <property type="entry name" value="UPF0014 INNER MEMBRANE PROTEIN YBBM-RELATED"/>
    <property type="match status" value="1"/>
</dbReference>
<dbReference type="RefSeq" id="WP_195595632.1">
    <property type="nucleotide sequence ID" value="NZ_DBFCBE010000037.1"/>
</dbReference>
<sequence length="258" mass="28817">MNGIVDIGWGSMCLGFLLLLIPVTALAYYRTGLVKDTLIAASRMTLQLFLIGFYLEYLFTWNSAWINLLWVIVMICVASWTVLGRTKLPVKQLFIPVIVAFFCSICIIDVYFLGIIIKLDHLFEARYFVPVSGMILGNMLSANVIALNVFYGSLDRERQLYFYLLVNGATRGEATAPFMREALIKSFNPTIASMAVMGLVALPGTMTGQILGGSSPNVAIKYQIMLMITIFSSSLISVLLTLWAAKRRSFDSWGIKRF</sequence>
<evidence type="ECO:0000313" key="8">
    <source>
        <dbReference type="Proteomes" id="UP000262954"/>
    </source>
</evidence>
<feature type="transmembrane region" description="Helical" evidence="6">
    <location>
        <begin position="224"/>
        <end position="245"/>
    </location>
</feature>
<keyword evidence="3 6" id="KW-0812">Transmembrane</keyword>
<gene>
    <name evidence="7" type="ORF">DDY73_11760</name>
</gene>
<feature type="transmembrane region" description="Helical" evidence="6">
    <location>
        <begin position="129"/>
        <end position="151"/>
    </location>
</feature>
<dbReference type="PANTHER" id="PTHR30028:SF0">
    <property type="entry name" value="PROTEIN ALUMINUM SENSITIVE 3"/>
    <property type="match status" value="1"/>
</dbReference>
<evidence type="ECO:0000256" key="6">
    <source>
        <dbReference type="SAM" id="Phobius"/>
    </source>
</evidence>
<feature type="transmembrane region" description="Helical" evidence="6">
    <location>
        <begin position="6"/>
        <end position="29"/>
    </location>
</feature>
<evidence type="ECO:0000256" key="4">
    <source>
        <dbReference type="ARBA" id="ARBA00022989"/>
    </source>
</evidence>
<feature type="transmembrane region" description="Helical" evidence="6">
    <location>
        <begin position="190"/>
        <end position="212"/>
    </location>
</feature>